<keyword evidence="2" id="KW-1185">Reference proteome</keyword>
<dbReference type="EMBL" id="SMZO01000021">
    <property type="protein sequence ID" value="TDL87838.1"/>
    <property type="molecule type" value="Genomic_DNA"/>
</dbReference>
<protein>
    <submittedName>
        <fullName evidence="1">Uncharacterized protein</fullName>
    </submittedName>
</protein>
<accession>A0A4R6AYB1</accession>
<name>A0A4R6AYB1_9RHOB</name>
<gene>
    <name evidence="1" type="ORF">E2L05_10655</name>
</gene>
<dbReference type="Proteomes" id="UP000294562">
    <property type="component" value="Unassembled WGS sequence"/>
</dbReference>
<sequence>MTLSRRLPARFDLCAETTLPLLRRRALAHEVRKDVWRLLKDLRGFAPAVEVAQTADGLRVRAGGAVDGPVPCVARTRLTDLLDSTAHRARWCRHARVAS</sequence>
<dbReference type="OrthoDB" id="7658483at2"/>
<comment type="caution">
    <text evidence="1">The sequence shown here is derived from an EMBL/GenBank/DDBJ whole genome shotgun (WGS) entry which is preliminary data.</text>
</comment>
<organism evidence="1 2">
    <name type="scientific">Meridianimarinicoccus aquatilis</name>
    <dbReference type="NCBI Taxonomy" id="2552766"/>
    <lineage>
        <taxon>Bacteria</taxon>
        <taxon>Pseudomonadati</taxon>
        <taxon>Pseudomonadota</taxon>
        <taxon>Alphaproteobacteria</taxon>
        <taxon>Rhodobacterales</taxon>
        <taxon>Paracoccaceae</taxon>
        <taxon>Meridianimarinicoccus</taxon>
    </lineage>
</organism>
<evidence type="ECO:0000313" key="1">
    <source>
        <dbReference type="EMBL" id="TDL87838.1"/>
    </source>
</evidence>
<dbReference type="AlphaFoldDB" id="A0A4R6AYB1"/>
<proteinExistence type="predicted"/>
<reference evidence="1 2" key="1">
    <citation type="submission" date="2019-03" db="EMBL/GenBank/DDBJ databases">
        <title>Rhodobacteraceae bacterium SM1902, a new member of the family Rhodobacteraceae isolated from Yantai.</title>
        <authorList>
            <person name="Sun Y."/>
        </authorList>
    </citation>
    <scope>NUCLEOTIDE SEQUENCE [LARGE SCALE GENOMIC DNA]</scope>
    <source>
        <strain evidence="1 2">SM1902</strain>
    </source>
</reference>
<evidence type="ECO:0000313" key="2">
    <source>
        <dbReference type="Proteomes" id="UP000294562"/>
    </source>
</evidence>